<reference evidence="3 4" key="1">
    <citation type="journal article" date="2024" name="Plant Biotechnol. J.">
        <title>Dendrobium thyrsiflorum genome and its molecular insights into genes involved in important horticultural traits.</title>
        <authorList>
            <person name="Chen B."/>
            <person name="Wang J.Y."/>
            <person name="Zheng P.J."/>
            <person name="Li K.L."/>
            <person name="Liang Y.M."/>
            <person name="Chen X.F."/>
            <person name="Zhang C."/>
            <person name="Zhao X."/>
            <person name="He X."/>
            <person name="Zhang G.Q."/>
            <person name="Liu Z.J."/>
            <person name="Xu Q."/>
        </authorList>
    </citation>
    <scope>NUCLEOTIDE SEQUENCE [LARGE SCALE GENOMIC DNA]</scope>
    <source>
        <strain evidence="3">GZMU011</strain>
    </source>
</reference>
<dbReference type="EMBL" id="JANQDX010000002">
    <property type="protein sequence ID" value="KAL0927790.1"/>
    <property type="molecule type" value="Genomic_DNA"/>
</dbReference>
<dbReference type="PANTHER" id="PTHR33116">
    <property type="entry name" value="REVERSE TRANSCRIPTASE ZINC-BINDING DOMAIN-CONTAINING PROTEIN-RELATED-RELATED"/>
    <property type="match status" value="1"/>
</dbReference>
<dbReference type="InterPro" id="IPR026960">
    <property type="entry name" value="RVT-Znf"/>
</dbReference>
<evidence type="ECO:0000256" key="1">
    <source>
        <dbReference type="SAM" id="MobiDB-lite"/>
    </source>
</evidence>
<name>A0ABD0VRS8_DENTH</name>
<feature type="compositionally biased region" description="Polar residues" evidence="1">
    <location>
        <begin position="182"/>
        <end position="203"/>
    </location>
</feature>
<protein>
    <recommendedName>
        <fullName evidence="2">Reverse transcriptase zinc-binding domain-containing protein</fullName>
    </recommendedName>
</protein>
<proteinExistence type="predicted"/>
<feature type="compositionally biased region" description="Polar residues" evidence="1">
    <location>
        <begin position="156"/>
        <end position="170"/>
    </location>
</feature>
<feature type="compositionally biased region" description="Polar residues" evidence="1">
    <location>
        <begin position="60"/>
        <end position="70"/>
    </location>
</feature>
<dbReference type="Proteomes" id="UP001552299">
    <property type="component" value="Unassembled WGS sequence"/>
</dbReference>
<accession>A0ABD0VRS8</accession>
<sequence length="669" mass="74952">MRTRLTYARVCVLVDCEATYPDEIMVSLDGDLVHLKVQYEWRTSPCAHCKSLVHSSNLCPLRPETQQTSPVKPINKPNRGRSSSRNPRARILSSSTPAPPQSKPMAPTPNTTQLQNASPSDKNISQPQARPIPSSLKTNISPHPNAIGLPLHFQPHSPTTQNRDPANSDPQVAFKPPDNIATLDNNVLPNLNSPTEESSSSNCDAPILPDSTATCIISPNKFDLLQSQVEPNFLDGASTFTDAVKITKHKGTAVQPATLSVMDLQSVGCPFTWFNNRLDNPIHIKLDRALAPHALTTAQLLFNRGRRLSLATVSFLKTSERVWIVTEIGMSHKLHMIAWGKVCLPKSCGGLGLLSPQAIQFGFNCSLICRLYNTNSPLSRWLLMRYTSPWRPPTVNASKFWRAICTTALTAKPHFKFRITPYASIAFFWDHWSFVDSLADYINGNLDASVGDFISDNNWALPSGLDPCVDNSIKAIPICVDAKACLLWDNNELGYFGAFVQAFHGDVSTCPWANYLWFKGCALRFSAFGWICMVGGLKTADALSRRNIHINPICPLCRSDYESSNHLFFECQFSYNILLKLIPQASILLLRPNVLQFFVWLEDLNLNADILRLYKLVTCCTIYLIWKERNDRRFGGNSKCWTTVLKSIQHYVCAKVFKWKHGFDLLDRI</sequence>
<evidence type="ECO:0000313" key="3">
    <source>
        <dbReference type="EMBL" id="KAL0927790.1"/>
    </source>
</evidence>
<evidence type="ECO:0000313" key="4">
    <source>
        <dbReference type="Proteomes" id="UP001552299"/>
    </source>
</evidence>
<keyword evidence="4" id="KW-1185">Reference proteome</keyword>
<gene>
    <name evidence="3" type="ORF">M5K25_002000</name>
</gene>
<feature type="compositionally biased region" description="Low complexity" evidence="1">
    <location>
        <begin position="75"/>
        <end position="90"/>
    </location>
</feature>
<comment type="caution">
    <text evidence="3">The sequence shown here is derived from an EMBL/GenBank/DDBJ whole genome shotgun (WGS) entry which is preliminary data.</text>
</comment>
<dbReference type="PANTHER" id="PTHR33116:SF84">
    <property type="entry name" value="RNA-DIRECTED DNA POLYMERASE"/>
    <property type="match status" value="1"/>
</dbReference>
<feature type="compositionally biased region" description="Polar residues" evidence="1">
    <location>
        <begin position="108"/>
        <end position="128"/>
    </location>
</feature>
<dbReference type="Pfam" id="PF13966">
    <property type="entry name" value="zf-RVT"/>
    <property type="match status" value="1"/>
</dbReference>
<organism evidence="3 4">
    <name type="scientific">Dendrobium thyrsiflorum</name>
    <name type="common">Pinecone-like raceme dendrobium</name>
    <name type="synonym">Orchid</name>
    <dbReference type="NCBI Taxonomy" id="117978"/>
    <lineage>
        <taxon>Eukaryota</taxon>
        <taxon>Viridiplantae</taxon>
        <taxon>Streptophyta</taxon>
        <taxon>Embryophyta</taxon>
        <taxon>Tracheophyta</taxon>
        <taxon>Spermatophyta</taxon>
        <taxon>Magnoliopsida</taxon>
        <taxon>Liliopsida</taxon>
        <taxon>Asparagales</taxon>
        <taxon>Orchidaceae</taxon>
        <taxon>Epidendroideae</taxon>
        <taxon>Malaxideae</taxon>
        <taxon>Dendrobiinae</taxon>
        <taxon>Dendrobium</taxon>
    </lineage>
</organism>
<dbReference type="AlphaFoldDB" id="A0ABD0VRS8"/>
<feature type="region of interest" description="Disordered" evidence="1">
    <location>
        <begin position="60"/>
        <end position="204"/>
    </location>
</feature>
<feature type="domain" description="Reverse transcriptase zinc-binding" evidence="2">
    <location>
        <begin position="505"/>
        <end position="575"/>
    </location>
</feature>
<evidence type="ECO:0000259" key="2">
    <source>
        <dbReference type="Pfam" id="PF13966"/>
    </source>
</evidence>